<sequence>MTIIEFWTAHFISFCCVLPLGSTTCAMVTQTPSDLLKKEATSAQLQCSHSHSSYNTILWYKQTMGGGLQFQILEPDFENKNKIHFYGDSFDNKDIALEVSTLLTTDSGLYFCAAKIHNTAESLSSKQKTFPLQHIAAPHLQMGSSFSQVPLTKLF</sequence>
<evidence type="ECO:0000256" key="1">
    <source>
        <dbReference type="ARBA" id="ARBA00022729"/>
    </source>
</evidence>
<organism evidence="5 6">
    <name type="scientific">Denticeps clupeoides</name>
    <name type="common">denticle herring</name>
    <dbReference type="NCBI Taxonomy" id="299321"/>
    <lineage>
        <taxon>Eukaryota</taxon>
        <taxon>Metazoa</taxon>
        <taxon>Chordata</taxon>
        <taxon>Craniata</taxon>
        <taxon>Vertebrata</taxon>
        <taxon>Euteleostomi</taxon>
        <taxon>Actinopterygii</taxon>
        <taxon>Neopterygii</taxon>
        <taxon>Teleostei</taxon>
        <taxon>Clupei</taxon>
        <taxon>Clupeiformes</taxon>
        <taxon>Denticipitoidei</taxon>
        <taxon>Denticipitidae</taxon>
        <taxon>Denticeps</taxon>
    </lineage>
</organism>
<dbReference type="InterPro" id="IPR003599">
    <property type="entry name" value="Ig_sub"/>
</dbReference>
<feature type="signal peptide" evidence="3">
    <location>
        <begin position="1"/>
        <end position="25"/>
    </location>
</feature>
<feature type="chain" id="PRO_5044257918" description="Ig-like domain-containing protein" evidence="3">
    <location>
        <begin position="26"/>
        <end position="155"/>
    </location>
</feature>
<keyword evidence="1 3" id="KW-0732">Signal</keyword>
<dbReference type="Gene3D" id="2.60.40.10">
    <property type="entry name" value="Immunoglobulins"/>
    <property type="match status" value="1"/>
</dbReference>
<accession>A0AAY4AGL7</accession>
<dbReference type="InterPro" id="IPR050413">
    <property type="entry name" value="TCR_beta_variable"/>
</dbReference>
<dbReference type="GeneTree" id="ENSGT01130000279119"/>
<protein>
    <recommendedName>
        <fullName evidence="4">Ig-like domain-containing protein</fullName>
    </recommendedName>
</protein>
<dbReference type="InterPro" id="IPR013783">
    <property type="entry name" value="Ig-like_fold"/>
</dbReference>
<reference evidence="5 6" key="1">
    <citation type="submission" date="2020-06" db="EMBL/GenBank/DDBJ databases">
        <authorList>
            <consortium name="Wellcome Sanger Institute Data Sharing"/>
        </authorList>
    </citation>
    <scope>NUCLEOTIDE SEQUENCE [LARGE SCALE GENOMIC DNA]</scope>
</reference>
<name>A0AAY4AGL7_9TELE</name>
<dbReference type="GO" id="GO:0002376">
    <property type="term" value="P:immune system process"/>
    <property type="evidence" value="ECO:0007669"/>
    <property type="project" value="UniProtKB-KW"/>
</dbReference>
<evidence type="ECO:0000313" key="5">
    <source>
        <dbReference type="Ensembl" id="ENSDCDP00010007305.1"/>
    </source>
</evidence>
<dbReference type="PROSITE" id="PS50835">
    <property type="entry name" value="IG_LIKE"/>
    <property type="match status" value="1"/>
</dbReference>
<dbReference type="Pfam" id="PF07686">
    <property type="entry name" value="V-set"/>
    <property type="match status" value="1"/>
</dbReference>
<keyword evidence="6" id="KW-1185">Reference proteome</keyword>
<dbReference type="InterPro" id="IPR007110">
    <property type="entry name" value="Ig-like_dom"/>
</dbReference>
<feature type="domain" description="Ig-like" evidence="4">
    <location>
        <begin position="26"/>
        <end position="124"/>
    </location>
</feature>
<dbReference type="InterPro" id="IPR013106">
    <property type="entry name" value="Ig_V-set"/>
</dbReference>
<dbReference type="Proteomes" id="UP000694580">
    <property type="component" value="Chromosome 1"/>
</dbReference>
<dbReference type="AlphaFoldDB" id="A0AAY4AGL7"/>
<dbReference type="SUPFAM" id="SSF48726">
    <property type="entry name" value="Immunoglobulin"/>
    <property type="match status" value="1"/>
</dbReference>
<keyword evidence="2" id="KW-0391">Immunity</keyword>
<evidence type="ECO:0000313" key="6">
    <source>
        <dbReference type="Proteomes" id="UP000694580"/>
    </source>
</evidence>
<dbReference type="GO" id="GO:0007166">
    <property type="term" value="P:cell surface receptor signaling pathway"/>
    <property type="evidence" value="ECO:0007669"/>
    <property type="project" value="TreeGrafter"/>
</dbReference>
<dbReference type="SMART" id="SM00409">
    <property type="entry name" value="IG"/>
    <property type="match status" value="1"/>
</dbReference>
<dbReference type="InterPro" id="IPR036179">
    <property type="entry name" value="Ig-like_dom_sf"/>
</dbReference>
<evidence type="ECO:0000256" key="3">
    <source>
        <dbReference type="SAM" id="SignalP"/>
    </source>
</evidence>
<reference evidence="5" key="2">
    <citation type="submission" date="2025-08" db="UniProtKB">
        <authorList>
            <consortium name="Ensembl"/>
        </authorList>
    </citation>
    <scope>IDENTIFICATION</scope>
</reference>
<proteinExistence type="predicted"/>
<reference evidence="5" key="3">
    <citation type="submission" date="2025-09" db="UniProtKB">
        <authorList>
            <consortium name="Ensembl"/>
        </authorList>
    </citation>
    <scope>IDENTIFICATION</scope>
</reference>
<evidence type="ECO:0000256" key="2">
    <source>
        <dbReference type="ARBA" id="ARBA00022859"/>
    </source>
</evidence>
<dbReference type="Ensembl" id="ENSDCDT00010007604.1">
    <property type="protein sequence ID" value="ENSDCDP00010007305.1"/>
    <property type="gene ID" value="ENSDCDG00010003199.1"/>
</dbReference>
<dbReference type="GO" id="GO:0005886">
    <property type="term" value="C:plasma membrane"/>
    <property type="evidence" value="ECO:0007669"/>
    <property type="project" value="TreeGrafter"/>
</dbReference>
<dbReference type="PANTHER" id="PTHR23268">
    <property type="entry name" value="T-CELL RECEPTOR BETA CHAIN"/>
    <property type="match status" value="1"/>
</dbReference>
<dbReference type="SMART" id="SM00406">
    <property type="entry name" value="IGv"/>
    <property type="match status" value="1"/>
</dbReference>
<evidence type="ECO:0000259" key="4">
    <source>
        <dbReference type="PROSITE" id="PS50835"/>
    </source>
</evidence>